<dbReference type="HOGENOM" id="CLU_061193_3_0_1"/>
<dbReference type="AlphaFoldDB" id="G1X9L2"/>
<evidence type="ECO:0000313" key="3">
    <source>
        <dbReference type="EMBL" id="EGX50244.1"/>
    </source>
</evidence>
<dbReference type="Proteomes" id="UP000008784">
    <property type="component" value="Unassembled WGS sequence"/>
</dbReference>
<sequence length="276" mass="32398">MDLLKGPIREGSRGGRDFKWSDVKDSKDREYYLGVSVKAPTGRWQQNRDIQWYSRDQSENSAEAEALRREQRLEEIRKIKEAENDALSAALGFKVVRRVDDGAGGLSQGEVDRAIKEAGAGVDEREETGNEKGIGFGRIGLAALGGAGGGGDREVMAGDSSKNDSEVKWRPAPAPSRDADKRDGRDDRRRRDDREKPSRHRHRSRSKDRYRERDREGERDRHRRHRSRSRSRDRERRHESDRRRRDQSRSPRRHDDRRDKRDHDRRDRDRDDRRRR</sequence>
<evidence type="ECO:0000256" key="1">
    <source>
        <dbReference type="SAM" id="MobiDB-lite"/>
    </source>
</evidence>
<protein>
    <recommendedName>
        <fullName evidence="2">Multiple myeloma tumor-associated protein 2-like N-terminal domain-containing protein</fullName>
    </recommendedName>
</protein>
<dbReference type="EMBL" id="ADOT01000125">
    <property type="protein sequence ID" value="EGX50244.1"/>
    <property type="molecule type" value="Genomic_DNA"/>
</dbReference>
<comment type="caution">
    <text evidence="3">The sequence shown here is derived from an EMBL/GenBank/DDBJ whole genome shotgun (WGS) entry which is preliminary data.</text>
</comment>
<evidence type="ECO:0000259" key="2">
    <source>
        <dbReference type="Pfam" id="PF10159"/>
    </source>
</evidence>
<dbReference type="GeneID" id="22892086"/>
<organism evidence="3 4">
    <name type="scientific">Arthrobotrys oligospora (strain ATCC 24927 / CBS 115.81 / DSM 1491)</name>
    <name type="common">Nematode-trapping fungus</name>
    <name type="synonym">Didymozoophaga oligospora</name>
    <dbReference type="NCBI Taxonomy" id="756982"/>
    <lineage>
        <taxon>Eukaryota</taxon>
        <taxon>Fungi</taxon>
        <taxon>Dikarya</taxon>
        <taxon>Ascomycota</taxon>
        <taxon>Pezizomycotina</taxon>
        <taxon>Orbiliomycetes</taxon>
        <taxon>Orbiliales</taxon>
        <taxon>Orbiliaceae</taxon>
        <taxon>Orbilia</taxon>
        <taxon>Orbilia oligospora</taxon>
    </lineage>
</organism>
<dbReference type="InterPro" id="IPR019315">
    <property type="entry name" value="MMTA2_N"/>
</dbReference>
<dbReference type="PANTHER" id="PTHR14580:SF0">
    <property type="entry name" value="MULTIPLE MYELOMA TUMOR-ASSOCIATED PROTEIN 2"/>
    <property type="match status" value="1"/>
</dbReference>
<keyword evidence="4" id="KW-1185">Reference proteome</keyword>
<feature type="compositionally biased region" description="Basic and acidic residues" evidence="1">
    <location>
        <begin position="177"/>
        <end position="196"/>
    </location>
</feature>
<feature type="compositionally biased region" description="Basic and acidic residues" evidence="1">
    <location>
        <begin position="151"/>
        <end position="169"/>
    </location>
</feature>
<dbReference type="InParanoid" id="G1X9L2"/>
<evidence type="ECO:0000313" key="4">
    <source>
        <dbReference type="Proteomes" id="UP000008784"/>
    </source>
</evidence>
<proteinExistence type="predicted"/>
<reference evidence="3 4" key="1">
    <citation type="journal article" date="2011" name="PLoS Pathog.">
        <title>Genomic and proteomic analyses of the fungus Arthrobotrys oligospora provide insights into nematode-trap formation.</title>
        <authorList>
            <person name="Yang J."/>
            <person name="Wang L."/>
            <person name="Ji X."/>
            <person name="Feng Y."/>
            <person name="Li X."/>
            <person name="Zou C."/>
            <person name="Xu J."/>
            <person name="Ren Y."/>
            <person name="Mi Q."/>
            <person name="Wu J."/>
            <person name="Liu S."/>
            <person name="Liu Y."/>
            <person name="Huang X."/>
            <person name="Wang H."/>
            <person name="Niu X."/>
            <person name="Li J."/>
            <person name="Liang L."/>
            <person name="Luo Y."/>
            <person name="Ji K."/>
            <person name="Zhou W."/>
            <person name="Yu Z."/>
            <person name="Li G."/>
            <person name="Liu Y."/>
            <person name="Li L."/>
            <person name="Qiao M."/>
            <person name="Feng L."/>
            <person name="Zhang K.-Q."/>
        </authorList>
    </citation>
    <scope>NUCLEOTIDE SEQUENCE [LARGE SCALE GENOMIC DNA]</scope>
    <source>
        <strain evidence="4">ATCC 24927 / CBS 115.81 / DSM 1491</strain>
    </source>
</reference>
<dbReference type="RefSeq" id="XP_011121174.1">
    <property type="nucleotide sequence ID" value="XM_011122872.1"/>
</dbReference>
<dbReference type="OrthoDB" id="5390672at2759"/>
<dbReference type="OMA" id="THHRVDR"/>
<feature type="compositionally biased region" description="Gly residues" evidence="1">
    <location>
        <begin position="140"/>
        <end position="150"/>
    </location>
</feature>
<feature type="domain" description="Multiple myeloma tumor-associated protein 2-like N-terminal" evidence="2">
    <location>
        <begin position="11"/>
        <end position="92"/>
    </location>
</feature>
<dbReference type="Pfam" id="PF10159">
    <property type="entry name" value="MMtag"/>
    <property type="match status" value="1"/>
</dbReference>
<dbReference type="PANTHER" id="PTHR14580">
    <property type="entry name" value="MULTIPLE MYELOMA TUMOR-ASSOCIATED PROTEIN 2 FAMILY MEMBER"/>
    <property type="match status" value="1"/>
</dbReference>
<feature type="compositionally biased region" description="Basic and acidic residues" evidence="1">
    <location>
        <begin position="207"/>
        <end position="220"/>
    </location>
</feature>
<accession>G1X9L2</accession>
<feature type="region of interest" description="Disordered" evidence="1">
    <location>
        <begin position="140"/>
        <end position="276"/>
    </location>
</feature>
<name>G1X9L2_ARTOA</name>
<feature type="compositionally biased region" description="Basic residues" evidence="1">
    <location>
        <begin position="197"/>
        <end position="206"/>
    </location>
</feature>
<feature type="compositionally biased region" description="Basic and acidic residues" evidence="1">
    <location>
        <begin position="230"/>
        <end position="276"/>
    </location>
</feature>
<dbReference type="eggNOG" id="KOG4520">
    <property type="taxonomic scope" value="Eukaryota"/>
</dbReference>
<dbReference type="InterPro" id="IPR039207">
    <property type="entry name" value="MMTAG2-like"/>
</dbReference>
<gene>
    <name evidence="3" type="ORF">AOL_s00076g319</name>
</gene>